<keyword evidence="2" id="KW-0472">Membrane</keyword>
<name>A0A2T1HMB8_9HYPH</name>
<comment type="caution">
    <text evidence="4">The sequence shown here is derived from an EMBL/GenBank/DDBJ whole genome shotgun (WGS) entry which is preliminary data.</text>
</comment>
<feature type="compositionally biased region" description="Pro residues" evidence="1">
    <location>
        <begin position="115"/>
        <end position="129"/>
    </location>
</feature>
<feature type="signal peptide" evidence="3">
    <location>
        <begin position="1"/>
        <end position="33"/>
    </location>
</feature>
<evidence type="ECO:0000256" key="1">
    <source>
        <dbReference type="SAM" id="MobiDB-lite"/>
    </source>
</evidence>
<proteinExistence type="predicted"/>
<evidence type="ECO:0000313" key="4">
    <source>
        <dbReference type="EMBL" id="PSC02805.1"/>
    </source>
</evidence>
<keyword evidence="5" id="KW-1185">Reference proteome</keyword>
<feature type="transmembrane region" description="Helical" evidence="2">
    <location>
        <begin position="57"/>
        <end position="78"/>
    </location>
</feature>
<keyword evidence="3" id="KW-0732">Signal</keyword>
<sequence>MFLTFQRSRAFRATVGAVAVVSMLAGLASTAEARPRRPGYAYGGRPIAPPRRHHGGGNAAAFAAIAGIAALGIGAAIASSQSRRTYQTYEDPYGPDYAYEPAPEEPVTLYEEPGYAPPVRRPPPPPPMYSQPMPRGWGHHAPQWREPHHPGGPHISRADWHRLRIQQERERR</sequence>
<dbReference type="EMBL" id="PVZS01000037">
    <property type="protein sequence ID" value="PSC02805.1"/>
    <property type="molecule type" value="Genomic_DNA"/>
</dbReference>
<evidence type="ECO:0000313" key="5">
    <source>
        <dbReference type="Proteomes" id="UP000239772"/>
    </source>
</evidence>
<feature type="compositionally biased region" description="Low complexity" evidence="1">
    <location>
        <begin position="89"/>
        <end position="101"/>
    </location>
</feature>
<keyword evidence="2" id="KW-1133">Transmembrane helix</keyword>
<dbReference type="AlphaFoldDB" id="A0A2T1HMB8"/>
<accession>A0A2T1HMB8</accession>
<evidence type="ECO:0000256" key="3">
    <source>
        <dbReference type="SAM" id="SignalP"/>
    </source>
</evidence>
<feature type="region of interest" description="Disordered" evidence="1">
    <location>
        <begin position="79"/>
        <end position="172"/>
    </location>
</feature>
<feature type="chain" id="PRO_5015580066" evidence="3">
    <location>
        <begin position="34"/>
        <end position="172"/>
    </location>
</feature>
<evidence type="ECO:0000256" key="2">
    <source>
        <dbReference type="SAM" id="Phobius"/>
    </source>
</evidence>
<protein>
    <submittedName>
        <fullName evidence="4">Uncharacterized protein</fullName>
    </submittedName>
</protein>
<gene>
    <name evidence="4" type="ORF">SLNSH_22035</name>
</gene>
<dbReference type="Proteomes" id="UP000239772">
    <property type="component" value="Unassembled WGS sequence"/>
</dbReference>
<feature type="compositionally biased region" description="Polar residues" evidence="1">
    <location>
        <begin position="79"/>
        <end position="88"/>
    </location>
</feature>
<dbReference type="RefSeq" id="WP_106340039.1">
    <property type="nucleotide sequence ID" value="NZ_PVZS01000037.1"/>
</dbReference>
<feature type="region of interest" description="Disordered" evidence="1">
    <location>
        <begin position="35"/>
        <end position="54"/>
    </location>
</feature>
<keyword evidence="2" id="KW-0812">Transmembrane</keyword>
<organism evidence="4 5">
    <name type="scientific">Alsobacter soli</name>
    <dbReference type="NCBI Taxonomy" id="2109933"/>
    <lineage>
        <taxon>Bacteria</taxon>
        <taxon>Pseudomonadati</taxon>
        <taxon>Pseudomonadota</taxon>
        <taxon>Alphaproteobacteria</taxon>
        <taxon>Hyphomicrobiales</taxon>
        <taxon>Alsobacteraceae</taxon>
        <taxon>Alsobacter</taxon>
    </lineage>
</organism>
<reference evidence="5" key="1">
    <citation type="submission" date="2018-03" db="EMBL/GenBank/DDBJ databases">
        <authorList>
            <person name="Sun L."/>
            <person name="Liu H."/>
            <person name="Chen W."/>
            <person name="Huang K."/>
            <person name="Liu W."/>
            <person name="Gao X."/>
        </authorList>
    </citation>
    <scope>NUCLEOTIDE SEQUENCE [LARGE SCALE GENOMIC DNA]</scope>
    <source>
        <strain evidence="5">SH9</strain>
    </source>
</reference>
<feature type="compositionally biased region" description="Basic and acidic residues" evidence="1">
    <location>
        <begin position="156"/>
        <end position="172"/>
    </location>
</feature>